<sequence length="1122" mass="126533">MVFNKDRMDKSTLLKELDSLGYSDRMNRIALLGRRHVGDEFYSNLLLSLLEEGAYEAHLALTGARATNNANIVLLALKHPKAGVRCRAAGLMATVVADRDTDIEREIITMSYECRRKLLSSIVNTCRQDWAERLLPLVYERWGAQEAALVLSACGEETVRKWLADLGYAVQNWKTLSKRHPDLVAAYFQTTLKNAPLRDKTQVWWRFSSAMESLSFSKPALILECALKVGPVDIIHPVLKKQLGPLVRNHPDAVFKLLTREEALSDLIRHGVPKVLLKRRNRLSMDQWMELATLLADTPMHIARLLHSVAPSKRKMIFEAVYEEDKRHTRIFPKHLLDVLPHELQDQEAARMLGLREIRDDRDSLLRTMARRSIAYSREMLEQASRVSNADERAAAFAYLVKSTALSRRGMEETLQVLIRIKNDQDAVRGAVMTELSSSPPSMFTNGHIEELTVLVDSVVEARDSSYTTTAATEKLALAIIRHQALQPRSELFQFSLRTMRRLVERDGQFTLPSLQAANLPKGAEQILFDELYALASEANKRENYNLVIRLADSFGKRGYALPKLQQLLEEATKAKAAAVQAARQWLAPHRTRDERVKALLNRDKSFITVNEVFLHLHGQRQEWLDPFISGAAIKGKFLTGKTIYLVPATDGFHRWLPRQQKSLAALLERVALDTKRSYSERANVIKIMARMPELFPDKLLELLEDQEVPVAEAVLYALSLSEEPERALPILLDNLDGDQARVAMYAIPKCVRRVSPVLLASLLKELLSQDKLKITVRKEAVRLLGAYRSSGSLLLLLNEYEKPGAHKDVMIAIGHAARQWLDDERGWAILSAMASSPERNIAESLLSQPPGELPVHARSRYLEFIIRIAGHADAAVAAAAFYAMIRWTGGNEEVIAAAAATAVVDLEDSSRWWAAMVALIEACRDGKANEQMIEVYKRLADAPPREEWNAAAQRDMPHRQRLLRLTDQLISLPKHTRLILAPLYLGIMDCLAPHETFTHVVIKFSITAIDWNNAEEAVAHLTRVVNGLTKQPYLLKETYEQLAQNLEGSKGFWNPETILEVVDALGSEEDFEPLYLSVALLEAAGTAVMWSADCANRLKSYRNHKNEAIRSLALDIWTAME</sequence>
<keyword evidence="2" id="KW-1185">Reference proteome</keyword>
<dbReference type="EMBL" id="CP021780">
    <property type="protein sequence ID" value="ASA25771.1"/>
    <property type="molecule type" value="Genomic_DNA"/>
</dbReference>
<dbReference type="KEGG" id="pdh:B9T62_36610"/>
<name>A0A2Z2KWE9_9BACL</name>
<proteinExistence type="predicted"/>
<dbReference type="Proteomes" id="UP000249890">
    <property type="component" value="Chromosome"/>
</dbReference>
<dbReference type="SUPFAM" id="SSF48371">
    <property type="entry name" value="ARM repeat"/>
    <property type="match status" value="1"/>
</dbReference>
<accession>A0A2Z2KWE9</accession>
<dbReference type="InterPro" id="IPR016024">
    <property type="entry name" value="ARM-type_fold"/>
</dbReference>
<evidence type="ECO:0008006" key="3">
    <source>
        <dbReference type="Google" id="ProtNLM"/>
    </source>
</evidence>
<dbReference type="OrthoDB" id="2077833at2"/>
<dbReference type="RefSeq" id="WP_087919732.1">
    <property type="nucleotide sequence ID" value="NZ_CP021780.1"/>
</dbReference>
<gene>
    <name evidence="1" type="ORF">B9T62_36610</name>
</gene>
<reference evidence="1 2" key="1">
    <citation type="submission" date="2017-06" db="EMBL/GenBank/DDBJ databases">
        <title>Complete genome sequence of Paenibacillus donghaensis KCTC 13049T isolated from East Sea sediment, South Korea.</title>
        <authorList>
            <person name="Jung B.K."/>
            <person name="Hong S.-J."/>
            <person name="Shin J.-H."/>
        </authorList>
    </citation>
    <scope>NUCLEOTIDE SEQUENCE [LARGE SCALE GENOMIC DNA]</scope>
    <source>
        <strain evidence="1 2">KCTC 13049</strain>
    </source>
</reference>
<evidence type="ECO:0000313" key="1">
    <source>
        <dbReference type="EMBL" id="ASA25771.1"/>
    </source>
</evidence>
<evidence type="ECO:0000313" key="2">
    <source>
        <dbReference type="Proteomes" id="UP000249890"/>
    </source>
</evidence>
<dbReference type="AlphaFoldDB" id="A0A2Z2KWE9"/>
<organism evidence="1 2">
    <name type="scientific">Paenibacillus donghaensis</name>
    <dbReference type="NCBI Taxonomy" id="414771"/>
    <lineage>
        <taxon>Bacteria</taxon>
        <taxon>Bacillati</taxon>
        <taxon>Bacillota</taxon>
        <taxon>Bacilli</taxon>
        <taxon>Bacillales</taxon>
        <taxon>Paenibacillaceae</taxon>
        <taxon>Paenibacillus</taxon>
    </lineage>
</organism>
<protein>
    <recommendedName>
        <fullName evidence="3">HEAT repeat domain-containing protein</fullName>
    </recommendedName>
</protein>